<comment type="caution">
    <text evidence="2">The sequence shown here is derived from an EMBL/GenBank/DDBJ whole genome shotgun (WGS) entry which is preliminary data.</text>
</comment>
<name>A0A3E4N5A8_9BACT</name>
<evidence type="ECO:0000256" key="1">
    <source>
        <dbReference type="ARBA" id="ARBA00006479"/>
    </source>
</evidence>
<accession>A0A3E4N5A8</accession>
<dbReference type="InterPro" id="IPR036390">
    <property type="entry name" value="WH_DNA-bd_sf"/>
</dbReference>
<dbReference type="Gene3D" id="3.30.420.40">
    <property type="match status" value="2"/>
</dbReference>
<keyword evidence="3" id="KW-1185">Reference proteome</keyword>
<dbReference type="EMBL" id="QSQT01000005">
    <property type="protein sequence ID" value="RGK57332.1"/>
    <property type="molecule type" value="Genomic_DNA"/>
</dbReference>
<reference evidence="2 3" key="1">
    <citation type="submission" date="2018-08" db="EMBL/GenBank/DDBJ databases">
        <title>A genome reference for cultivated species of the human gut microbiota.</title>
        <authorList>
            <person name="Zou Y."/>
            <person name="Xue W."/>
            <person name="Luo G."/>
        </authorList>
    </citation>
    <scope>NUCLEOTIDE SEQUENCE [LARGE SCALE GENOMIC DNA]</scope>
    <source>
        <strain evidence="2 3">TF10-3AC</strain>
    </source>
</reference>
<sequence>MAHKLIKEMESGTKGGITQKKIITYLMHNHSSTIPDLAKDIDLSIPTVTKFLMELVDAGYIVNYGKQETSEGRPPNLYGLNPDSAYMVGVDIKSSCLNIGLMNFTGDMIDLQMGIECRLENTLEGLDELTCHICEFLDKHVNVKDKILQVGVNISGRVNPEAGYSFSMFNFEERPLAEVLYEKIGIPVSIDNDTRAMAYGELLKGAVKGEKDIVFINISWGLGSAFIIDGKIYTGRSGFSGEFGHFSVFDNEIICRCGKKGCLETEVSGSALHRILCEKVKNGQSSILSKRILTGETSLTLEEIVDATNKEDILCIELVEEIGRKLGRYLAGLINLFNPELVVIGGTLALTEDYILQPIKTAIRKYSLNLVSKDSAVVLSKLQAKAGVIGACLLSRSKLFEW</sequence>
<dbReference type="SUPFAM" id="SSF46785">
    <property type="entry name" value="Winged helix' DNA-binding domain"/>
    <property type="match status" value="1"/>
</dbReference>
<dbReference type="InterPro" id="IPR043129">
    <property type="entry name" value="ATPase_NBD"/>
</dbReference>
<proteinExistence type="inferred from homology"/>
<dbReference type="PROSITE" id="PS01125">
    <property type="entry name" value="ROK"/>
    <property type="match status" value="1"/>
</dbReference>
<dbReference type="InterPro" id="IPR000600">
    <property type="entry name" value="ROK"/>
</dbReference>
<dbReference type="RefSeq" id="WP_117671004.1">
    <property type="nucleotide sequence ID" value="NZ_CABOGR010000005.1"/>
</dbReference>
<dbReference type="CDD" id="cd00090">
    <property type="entry name" value="HTH_ARSR"/>
    <property type="match status" value="1"/>
</dbReference>
<dbReference type="Gene3D" id="1.10.10.10">
    <property type="entry name" value="Winged helix-like DNA-binding domain superfamily/Winged helix DNA-binding domain"/>
    <property type="match status" value="1"/>
</dbReference>
<dbReference type="SUPFAM" id="SSF53067">
    <property type="entry name" value="Actin-like ATPase domain"/>
    <property type="match status" value="1"/>
</dbReference>
<dbReference type="AlphaFoldDB" id="A0A3E4N5A8"/>
<dbReference type="GO" id="GO:0006355">
    <property type="term" value="P:regulation of DNA-templated transcription"/>
    <property type="evidence" value="ECO:0007669"/>
    <property type="project" value="UniProtKB-ARBA"/>
</dbReference>
<dbReference type="PANTHER" id="PTHR18964">
    <property type="entry name" value="ROK (REPRESSOR, ORF, KINASE) FAMILY"/>
    <property type="match status" value="1"/>
</dbReference>
<evidence type="ECO:0000313" key="2">
    <source>
        <dbReference type="EMBL" id="RGK57332.1"/>
    </source>
</evidence>
<dbReference type="Pfam" id="PF13412">
    <property type="entry name" value="HTH_24"/>
    <property type="match status" value="1"/>
</dbReference>
<dbReference type="Proteomes" id="UP000260862">
    <property type="component" value="Unassembled WGS sequence"/>
</dbReference>
<comment type="similarity">
    <text evidence="1">Belongs to the ROK (NagC/XylR) family.</text>
</comment>
<dbReference type="Pfam" id="PF00480">
    <property type="entry name" value="ROK"/>
    <property type="match status" value="1"/>
</dbReference>
<organism evidence="2 3">
    <name type="scientific">Phocaeicola plebeius</name>
    <dbReference type="NCBI Taxonomy" id="310297"/>
    <lineage>
        <taxon>Bacteria</taxon>
        <taxon>Pseudomonadati</taxon>
        <taxon>Bacteroidota</taxon>
        <taxon>Bacteroidia</taxon>
        <taxon>Bacteroidales</taxon>
        <taxon>Bacteroidaceae</taxon>
        <taxon>Phocaeicola</taxon>
    </lineage>
</organism>
<evidence type="ECO:0000313" key="3">
    <source>
        <dbReference type="Proteomes" id="UP000260862"/>
    </source>
</evidence>
<protein>
    <submittedName>
        <fullName evidence="2">ROK family transcriptional regulator</fullName>
    </submittedName>
</protein>
<dbReference type="InterPro" id="IPR036388">
    <property type="entry name" value="WH-like_DNA-bd_sf"/>
</dbReference>
<gene>
    <name evidence="2" type="ORF">DXD04_03695</name>
</gene>
<dbReference type="PANTHER" id="PTHR18964:SF149">
    <property type="entry name" value="BIFUNCTIONAL UDP-N-ACETYLGLUCOSAMINE 2-EPIMERASE_N-ACETYLMANNOSAMINE KINASE"/>
    <property type="match status" value="1"/>
</dbReference>
<dbReference type="InterPro" id="IPR011991">
    <property type="entry name" value="ArsR-like_HTH"/>
</dbReference>
<dbReference type="InterPro" id="IPR049874">
    <property type="entry name" value="ROK_cs"/>
</dbReference>